<dbReference type="eggNOG" id="ENOG502QXDQ">
    <property type="taxonomic scope" value="Eukaryota"/>
</dbReference>
<sequence>MFQNKSDCDQYIVTIGLMKASEHLLGEDVANIDLVIAKERLMTRILNFNNHISRVWTIAERANALEGNRSISQRFSDIMGLSRCGSLKDKRYVQPHCRMVQGLSPQASLESDFSLTAGSILPFDAINFNSLSRKASTVNKIKVLNRDEFFVYSASLTFNPTVRTAADLLTPCEKGRVVFTVNAKMPTDARQRKIYSKMMVQFLGSDASLLDVKSDSSCLNSPLRNAKDTRGNLSDASTSKPIPKYFDEYYSDEDDLAFDRKFNPDPNYSFLHHNTYILSKYLNTGMLMNKDHKYFDQRLLQVKLLKSMRAST</sequence>
<dbReference type="VEuPathDB" id="PiroplasmaDB:TOT_020000668"/>
<proteinExistence type="predicted"/>
<dbReference type="OrthoDB" id="365380at2759"/>
<keyword evidence="2" id="KW-1185">Reference proteome</keyword>
<evidence type="ECO:0000313" key="1">
    <source>
        <dbReference type="EMBL" id="BAM40411.1"/>
    </source>
</evidence>
<dbReference type="RefSeq" id="XP_009690712.1">
    <property type="nucleotide sequence ID" value="XM_009692417.1"/>
</dbReference>
<gene>
    <name evidence="1" type="ORF">TOT_020000668</name>
</gene>
<organism evidence="1 2">
    <name type="scientific">Theileria orientalis strain Shintoku</name>
    <dbReference type="NCBI Taxonomy" id="869250"/>
    <lineage>
        <taxon>Eukaryota</taxon>
        <taxon>Sar</taxon>
        <taxon>Alveolata</taxon>
        <taxon>Apicomplexa</taxon>
        <taxon>Aconoidasida</taxon>
        <taxon>Piroplasmida</taxon>
        <taxon>Theileriidae</taxon>
        <taxon>Theileria</taxon>
    </lineage>
</organism>
<dbReference type="KEGG" id="tot:TOT_020000668"/>
<dbReference type="OMA" id="PIPKYFD"/>
<protein>
    <submittedName>
        <fullName evidence="1">Uncharacterized protein</fullName>
    </submittedName>
</protein>
<dbReference type="GeneID" id="20714796"/>
<evidence type="ECO:0000313" key="2">
    <source>
        <dbReference type="Proteomes" id="UP000003786"/>
    </source>
</evidence>
<dbReference type="AlphaFoldDB" id="J4C3G7"/>
<dbReference type="Proteomes" id="UP000003786">
    <property type="component" value="Chromosome 2"/>
</dbReference>
<dbReference type="EMBL" id="AP011947">
    <property type="protein sequence ID" value="BAM40411.1"/>
    <property type="molecule type" value="Genomic_DNA"/>
</dbReference>
<name>J4C3G7_THEOR</name>
<reference evidence="1 2" key="1">
    <citation type="journal article" date="2012" name="MBio">
        <title>Comparative genome analysis of three eukaryotic parasites with differing abilities to transform leukocytes reveals key mediators of Theileria-induced leukocyte transformation.</title>
        <authorList>
            <person name="Hayashida K."/>
            <person name="Hara Y."/>
            <person name="Abe T."/>
            <person name="Yamasaki C."/>
            <person name="Toyoda A."/>
            <person name="Kosuge T."/>
            <person name="Suzuki Y."/>
            <person name="Sato Y."/>
            <person name="Kawashima S."/>
            <person name="Katayama T."/>
            <person name="Wakaguri H."/>
            <person name="Inoue N."/>
            <person name="Homma K."/>
            <person name="Tada-Umezaki M."/>
            <person name="Yagi Y."/>
            <person name="Fujii Y."/>
            <person name="Habara T."/>
            <person name="Kanehisa M."/>
            <person name="Watanabe H."/>
            <person name="Ito K."/>
            <person name="Gojobori T."/>
            <person name="Sugawara H."/>
            <person name="Imanishi T."/>
            <person name="Weir W."/>
            <person name="Gardner M."/>
            <person name="Pain A."/>
            <person name="Shiels B."/>
            <person name="Hattori M."/>
            <person name="Nene V."/>
            <person name="Sugimoto C."/>
        </authorList>
    </citation>
    <scope>NUCLEOTIDE SEQUENCE [LARGE SCALE GENOMIC DNA]</scope>
    <source>
        <strain evidence="1 2">Shintoku</strain>
    </source>
</reference>
<accession>J4C3G7</accession>